<dbReference type="Proteomes" id="UP001160390">
    <property type="component" value="Unassembled WGS sequence"/>
</dbReference>
<evidence type="ECO:0000313" key="2">
    <source>
        <dbReference type="EMBL" id="CAI6101043.1"/>
    </source>
</evidence>
<keyword evidence="1" id="KW-0812">Transmembrane</keyword>
<accession>A0AA35QFC2</accession>
<dbReference type="EMBL" id="CABFNP030001359">
    <property type="protein sequence ID" value="CAI6101043.1"/>
    <property type="molecule type" value="Genomic_DNA"/>
</dbReference>
<keyword evidence="1" id="KW-0472">Membrane</keyword>
<reference evidence="2" key="1">
    <citation type="submission" date="2023-01" db="EMBL/GenBank/DDBJ databases">
        <authorList>
            <person name="Piombo E."/>
        </authorList>
    </citation>
    <scope>NUCLEOTIDE SEQUENCE</scope>
</reference>
<evidence type="ECO:0000256" key="1">
    <source>
        <dbReference type="SAM" id="Phobius"/>
    </source>
</evidence>
<proteinExistence type="predicted"/>
<feature type="transmembrane region" description="Helical" evidence="1">
    <location>
        <begin position="76"/>
        <end position="98"/>
    </location>
</feature>
<gene>
    <name evidence="2" type="ORF">CCHLO57077_00016708</name>
</gene>
<keyword evidence="1" id="KW-1133">Transmembrane helix</keyword>
<protein>
    <submittedName>
        <fullName evidence="2">Uncharacterized protein</fullName>
    </submittedName>
</protein>
<comment type="caution">
    <text evidence="2">The sequence shown here is derived from an EMBL/GenBank/DDBJ whole genome shotgun (WGS) entry which is preliminary data.</text>
</comment>
<keyword evidence="3" id="KW-1185">Reference proteome</keyword>
<sequence length="294" mass="33244">MDWPSPDYSKSRRYMAMQLDYFHMPWYYSAIAGLLSWMLLAGYLITPSTYASLTDSEALNKAGSIGKSLMTAVRNLPLLVLASALCIIATLGLIILWFRLRFNYIWIQRHVVTPVLLNSAMGFFSAMLNIYTDQGGQWSITAIVTGSVIGSWLLCSAALYILYYWLLYQLEIAGGNEIEEVVGGERKESVEVYRKPKEEEEEEKDIHDLDLPPLYHEDSKAHKTDALSRDLPPTYPKNLPGVLTQQLTASPGRCTSLMELMSTDDLALCGVWKIGYNLYYCSICARATGWFDRE</sequence>
<name>A0AA35QFC2_9HYPO</name>
<feature type="transmembrane region" description="Helical" evidence="1">
    <location>
        <begin position="21"/>
        <end position="45"/>
    </location>
</feature>
<feature type="transmembrane region" description="Helical" evidence="1">
    <location>
        <begin position="138"/>
        <end position="166"/>
    </location>
</feature>
<organism evidence="2 3">
    <name type="scientific">Clonostachys chloroleuca</name>
    <dbReference type="NCBI Taxonomy" id="1926264"/>
    <lineage>
        <taxon>Eukaryota</taxon>
        <taxon>Fungi</taxon>
        <taxon>Dikarya</taxon>
        <taxon>Ascomycota</taxon>
        <taxon>Pezizomycotina</taxon>
        <taxon>Sordariomycetes</taxon>
        <taxon>Hypocreomycetidae</taxon>
        <taxon>Hypocreales</taxon>
        <taxon>Bionectriaceae</taxon>
        <taxon>Clonostachys</taxon>
    </lineage>
</organism>
<dbReference type="AlphaFoldDB" id="A0AA35QFC2"/>
<evidence type="ECO:0000313" key="3">
    <source>
        <dbReference type="Proteomes" id="UP001160390"/>
    </source>
</evidence>
<feature type="transmembrane region" description="Helical" evidence="1">
    <location>
        <begin position="110"/>
        <end position="132"/>
    </location>
</feature>